<dbReference type="VEuPathDB" id="FungiDB:PABG_04999"/>
<proteinExistence type="predicted"/>
<evidence type="ECO:0000313" key="1">
    <source>
        <dbReference type="EMBL" id="ODH22529.1"/>
    </source>
</evidence>
<dbReference type="Gene3D" id="3.40.50.720">
    <property type="entry name" value="NAD(P)-binding Rossmann-like Domain"/>
    <property type="match status" value="1"/>
</dbReference>
<dbReference type="AlphaFoldDB" id="A0A1D2JA30"/>
<dbReference type="Proteomes" id="UP000242814">
    <property type="component" value="Unassembled WGS sequence"/>
</dbReference>
<organism evidence="1 2">
    <name type="scientific">Paracoccidioides brasiliensis</name>
    <dbReference type="NCBI Taxonomy" id="121759"/>
    <lineage>
        <taxon>Eukaryota</taxon>
        <taxon>Fungi</taxon>
        <taxon>Dikarya</taxon>
        <taxon>Ascomycota</taxon>
        <taxon>Pezizomycotina</taxon>
        <taxon>Eurotiomycetes</taxon>
        <taxon>Eurotiomycetidae</taxon>
        <taxon>Onygenales</taxon>
        <taxon>Ajellomycetaceae</taxon>
        <taxon>Paracoccidioides</taxon>
    </lineage>
</organism>
<evidence type="ECO:0008006" key="3">
    <source>
        <dbReference type="Google" id="ProtNLM"/>
    </source>
</evidence>
<evidence type="ECO:0000313" key="2">
    <source>
        <dbReference type="Proteomes" id="UP000242814"/>
    </source>
</evidence>
<sequence length="136" mass="15624">MTEDGKRHLSSESLVPIGFDTAVDFENPCSVELVEAMEDKWIRFTAVDDVGKFVARTLDLKDWPDQFLVSGENISRMEPIELCEKVRGNPCKSERIFLEDLENKLGEVKKANNEIDVFKWSNLRLHVCWDGDFGWG</sequence>
<gene>
    <name evidence="1" type="ORF">ACO22_05506</name>
</gene>
<reference evidence="1 2" key="1">
    <citation type="submission" date="2016-06" db="EMBL/GenBank/DDBJ databases">
        <authorList>
            <person name="Kjaerup R.B."/>
            <person name="Dalgaard T.S."/>
            <person name="Juul-Madsen H.R."/>
        </authorList>
    </citation>
    <scope>NUCLEOTIDE SEQUENCE [LARGE SCALE GENOMIC DNA]</scope>
    <source>
        <strain evidence="1 2">Pb300</strain>
    </source>
</reference>
<dbReference type="Gene3D" id="3.90.25.10">
    <property type="entry name" value="UDP-galactose 4-epimerase, domain 1"/>
    <property type="match status" value="1"/>
</dbReference>
<name>A0A1D2JA30_PARBR</name>
<accession>A0A1D2JA30</accession>
<dbReference type="VEuPathDB" id="FungiDB:PADG_05661"/>
<dbReference type="EMBL" id="LZYO01000248">
    <property type="protein sequence ID" value="ODH22529.1"/>
    <property type="molecule type" value="Genomic_DNA"/>
</dbReference>
<protein>
    <recommendedName>
        <fullName evidence="3">NmrA-like domain-containing protein</fullName>
    </recommendedName>
</protein>
<comment type="caution">
    <text evidence="1">The sequence shown here is derived from an EMBL/GenBank/DDBJ whole genome shotgun (WGS) entry which is preliminary data.</text>
</comment>